<evidence type="ECO:0000313" key="1">
    <source>
        <dbReference type="EMBL" id="MCP9276968.1"/>
    </source>
</evidence>
<dbReference type="EMBL" id="JANDBD010000025">
    <property type="protein sequence ID" value="MCP9276968.1"/>
    <property type="molecule type" value="Genomic_DNA"/>
</dbReference>
<comment type="caution">
    <text evidence="1">The sequence shown here is derived from an EMBL/GenBank/DDBJ whole genome shotgun (WGS) entry which is preliminary data.</text>
</comment>
<organism evidence="1 2">
    <name type="scientific">Mycolicibacterium arenosum</name>
    <dbReference type="NCBI Taxonomy" id="2952157"/>
    <lineage>
        <taxon>Bacteria</taxon>
        <taxon>Bacillati</taxon>
        <taxon>Actinomycetota</taxon>
        <taxon>Actinomycetes</taxon>
        <taxon>Mycobacteriales</taxon>
        <taxon>Mycobacteriaceae</taxon>
        <taxon>Mycolicibacterium</taxon>
    </lineage>
</organism>
<evidence type="ECO:0000313" key="2">
    <source>
        <dbReference type="Proteomes" id="UP001651690"/>
    </source>
</evidence>
<gene>
    <name evidence="1" type="ORF">NM203_32800</name>
</gene>
<name>A0ABT1MCR7_9MYCO</name>
<dbReference type="Proteomes" id="UP001651690">
    <property type="component" value="Unassembled WGS sequence"/>
</dbReference>
<reference evidence="1 2" key="1">
    <citation type="submission" date="2022-06" db="EMBL/GenBank/DDBJ databases">
        <title>Mycolicibacterium sp. CAU 1645 isolated from seawater.</title>
        <authorList>
            <person name="Kim W."/>
        </authorList>
    </citation>
    <scope>NUCLEOTIDE SEQUENCE [LARGE SCALE GENOMIC DNA]</scope>
    <source>
        <strain evidence="1 2">CAU 1645</strain>
    </source>
</reference>
<sequence length="246" mass="26436">MNLLPEATLDDAHVACVLHRAVAVINPALDLLWGTDPIGLKRRTHSKDSDDGALGNTLDAAAWVLNTLDVPGTEAWERASLDDRIDWWVHRVGAVDNVLVAFPGVLGVVADRLPVQDVLGFANQAIVLCAVAREMGVTDRRQQVALLGAVMCDRDLSDDGLAAPADDDPEDGSASLPSTLWRLAGILRAIGDELNRRPRPRAVFRYLGVLPGVGAVADYLGEYGALVRAAKEGRRWITATARPATR</sequence>
<proteinExistence type="predicted"/>
<accession>A0ABT1MCR7</accession>
<dbReference type="RefSeq" id="WP_255065258.1">
    <property type="nucleotide sequence ID" value="NZ_JANDBD010000025.1"/>
</dbReference>
<protein>
    <submittedName>
        <fullName evidence="1">Uncharacterized protein</fullName>
    </submittedName>
</protein>
<keyword evidence="2" id="KW-1185">Reference proteome</keyword>